<dbReference type="InterPro" id="IPR036397">
    <property type="entry name" value="RNaseH_sf"/>
</dbReference>
<dbReference type="AlphaFoldDB" id="A0A0C2N8K1"/>
<comment type="caution">
    <text evidence="1">The sequence shown here is derived from an EMBL/GenBank/DDBJ whole genome shotgun (WGS) entry which is preliminary data.</text>
</comment>
<protein>
    <recommendedName>
        <fullName evidence="3">Tc1-like transposase DDE domain-containing protein</fullName>
    </recommendedName>
</protein>
<dbReference type="Proteomes" id="UP000031668">
    <property type="component" value="Unassembled WGS sequence"/>
</dbReference>
<dbReference type="Gene3D" id="3.30.420.10">
    <property type="entry name" value="Ribonuclease H-like superfamily/Ribonuclease H"/>
    <property type="match status" value="1"/>
</dbReference>
<reference evidence="1 2" key="1">
    <citation type="journal article" date="2014" name="Genome Biol. Evol.">
        <title>The genome of the myxosporean Thelohanellus kitauei shows adaptations to nutrient acquisition within its fish host.</title>
        <authorList>
            <person name="Yang Y."/>
            <person name="Xiong J."/>
            <person name="Zhou Z."/>
            <person name="Huo F."/>
            <person name="Miao W."/>
            <person name="Ran C."/>
            <person name="Liu Y."/>
            <person name="Zhang J."/>
            <person name="Feng J."/>
            <person name="Wang M."/>
            <person name="Wang M."/>
            <person name="Wang L."/>
            <person name="Yao B."/>
        </authorList>
    </citation>
    <scope>NUCLEOTIDE SEQUENCE [LARGE SCALE GENOMIC DNA]</scope>
    <source>
        <strain evidence="1">Wuqing</strain>
    </source>
</reference>
<evidence type="ECO:0000313" key="2">
    <source>
        <dbReference type="Proteomes" id="UP000031668"/>
    </source>
</evidence>
<keyword evidence="2" id="KW-1185">Reference proteome</keyword>
<name>A0A0C2N8K1_THEKT</name>
<gene>
    <name evidence="1" type="ORF">RF11_11573</name>
</gene>
<evidence type="ECO:0008006" key="3">
    <source>
        <dbReference type="Google" id="ProtNLM"/>
    </source>
</evidence>
<sequence length="126" mass="14917">MANSLEIHNQKNVKSIISKNISMSGGINRDRMIHYELLDLGYYRENYSIFLSNIFSKLADMNFTHCTFIMDKVQFHKCEIIQNTITAFGNSVLYFPKYSPFYKYDLRHLAKSRLMSEDQNRKILMN</sequence>
<proteinExistence type="predicted"/>
<evidence type="ECO:0000313" key="1">
    <source>
        <dbReference type="EMBL" id="KII70247.1"/>
    </source>
</evidence>
<organism evidence="1 2">
    <name type="scientific">Thelohanellus kitauei</name>
    <name type="common">Myxosporean</name>
    <dbReference type="NCBI Taxonomy" id="669202"/>
    <lineage>
        <taxon>Eukaryota</taxon>
        <taxon>Metazoa</taxon>
        <taxon>Cnidaria</taxon>
        <taxon>Myxozoa</taxon>
        <taxon>Myxosporea</taxon>
        <taxon>Bivalvulida</taxon>
        <taxon>Platysporina</taxon>
        <taxon>Myxobolidae</taxon>
        <taxon>Thelohanellus</taxon>
    </lineage>
</organism>
<dbReference type="GO" id="GO:0003676">
    <property type="term" value="F:nucleic acid binding"/>
    <property type="evidence" value="ECO:0007669"/>
    <property type="project" value="InterPro"/>
</dbReference>
<accession>A0A0C2N8K1</accession>
<dbReference type="EMBL" id="JWZT01002127">
    <property type="protein sequence ID" value="KII70247.1"/>
    <property type="molecule type" value="Genomic_DNA"/>
</dbReference>